<feature type="region of interest" description="Disordered" evidence="1">
    <location>
        <begin position="514"/>
        <end position="533"/>
    </location>
</feature>
<dbReference type="InterPro" id="IPR032379">
    <property type="entry name" value="DUF4874"/>
</dbReference>
<feature type="region of interest" description="Disordered" evidence="1">
    <location>
        <begin position="43"/>
        <end position="63"/>
    </location>
</feature>
<feature type="domain" description="DUF4874" evidence="4">
    <location>
        <begin position="69"/>
        <end position="251"/>
    </location>
</feature>
<feature type="domain" description="DUF4832" evidence="3">
    <location>
        <begin position="281"/>
        <end position="472"/>
    </location>
</feature>
<evidence type="ECO:0000259" key="3">
    <source>
        <dbReference type="Pfam" id="PF16116"/>
    </source>
</evidence>
<evidence type="ECO:0000259" key="4">
    <source>
        <dbReference type="Pfam" id="PF16173"/>
    </source>
</evidence>
<keyword evidence="6" id="KW-1185">Reference proteome</keyword>
<dbReference type="InterPro" id="IPR032267">
    <property type="entry name" value="DUF4832"/>
</dbReference>
<dbReference type="Pfam" id="PF16173">
    <property type="entry name" value="DUF4874"/>
    <property type="match status" value="1"/>
</dbReference>
<accession>A0A1H1S5J6</accession>
<organism evidence="5 6">
    <name type="scientific">Actinopolymorpha singaporensis</name>
    <dbReference type="NCBI Taxonomy" id="117157"/>
    <lineage>
        <taxon>Bacteria</taxon>
        <taxon>Bacillati</taxon>
        <taxon>Actinomycetota</taxon>
        <taxon>Actinomycetes</taxon>
        <taxon>Propionibacteriales</taxon>
        <taxon>Actinopolymorphaceae</taxon>
        <taxon>Actinopolymorpha</taxon>
    </lineage>
</organism>
<dbReference type="RefSeq" id="WP_241827946.1">
    <property type="nucleotide sequence ID" value="NZ_LT629732.1"/>
</dbReference>
<dbReference type="Proteomes" id="UP000198983">
    <property type="component" value="Chromosome I"/>
</dbReference>
<evidence type="ECO:0000256" key="1">
    <source>
        <dbReference type="SAM" id="MobiDB-lite"/>
    </source>
</evidence>
<evidence type="ECO:0000313" key="6">
    <source>
        <dbReference type="Proteomes" id="UP000198983"/>
    </source>
</evidence>
<protein>
    <recommendedName>
        <fullName evidence="7">DUF4832 domain-containing protein</fullName>
    </recommendedName>
</protein>
<dbReference type="Pfam" id="PF16116">
    <property type="entry name" value="DUF4832"/>
    <property type="match status" value="1"/>
</dbReference>
<sequence length="533" mass="58236">MPRRLSATVALVCGLALLPALPAFASSAAGSFATGSSAIGSSTATRAATSAEGNRTERTYAASTQNIANPERGFYHHTETHFRADGSGYEALDPATLRGWREREHVTQILRVFYLEKFAGTDTIDQAYLSRVGADFATARSAGVKVIVRFAYAQPKDDWPYQPPYGDAPKERVLRHVAQLTPVLRANADVIATVQAGFIGLWGEGYYTDHFVADPLHPENVTPQDWANRREVFLALLRALPTTRTVQVRTMLMKQKTVDRPTGKEGALPPAEAYSGTPVARIGHHNDCFLASPDDFGTFLSDPITLDQEYLAQESRFVPVGGETCNVDPPRSEWPSAEAEMARYHYSYLNSDYNKNVLGSWGANLEEARQRLGYRLRLATGSFADGVRPGRSFTVNLGLRNDGFAAPYNPRSVRLILTGEHRSYEVPLAVDPRRWEPGTSIEVNARVCAGLPPGRYALSLDLPAPEARLRSQALLPGTDTSYHAAYAIQLANTGVWNSRTGYNDLGQSVVVGRDQSPSASCAGGLRPRPLPTR</sequence>
<evidence type="ECO:0000256" key="2">
    <source>
        <dbReference type="SAM" id="SignalP"/>
    </source>
</evidence>
<feature type="chain" id="PRO_5009259673" description="DUF4832 domain-containing protein" evidence="2">
    <location>
        <begin position="26"/>
        <end position="533"/>
    </location>
</feature>
<evidence type="ECO:0008006" key="7">
    <source>
        <dbReference type="Google" id="ProtNLM"/>
    </source>
</evidence>
<keyword evidence="2" id="KW-0732">Signal</keyword>
<evidence type="ECO:0000313" key="5">
    <source>
        <dbReference type="EMBL" id="SDS43285.1"/>
    </source>
</evidence>
<feature type="signal peptide" evidence="2">
    <location>
        <begin position="1"/>
        <end position="25"/>
    </location>
</feature>
<gene>
    <name evidence="5" type="ORF">SAMN04489717_2677</name>
</gene>
<dbReference type="AlphaFoldDB" id="A0A1H1S5J6"/>
<proteinExistence type="predicted"/>
<name>A0A1H1S5J6_9ACTN</name>
<dbReference type="EMBL" id="LT629732">
    <property type="protein sequence ID" value="SDS43285.1"/>
    <property type="molecule type" value="Genomic_DNA"/>
</dbReference>
<reference evidence="5 6" key="1">
    <citation type="submission" date="2016-10" db="EMBL/GenBank/DDBJ databases">
        <authorList>
            <person name="de Groot N.N."/>
        </authorList>
    </citation>
    <scope>NUCLEOTIDE SEQUENCE [LARGE SCALE GENOMIC DNA]</scope>
    <source>
        <strain evidence="5 6">DSM 22024</strain>
    </source>
</reference>